<organism evidence="2 3">
    <name type="scientific">Nocardiopsis changdeensis</name>
    <dbReference type="NCBI Taxonomy" id="2831969"/>
    <lineage>
        <taxon>Bacteria</taxon>
        <taxon>Bacillati</taxon>
        <taxon>Actinomycetota</taxon>
        <taxon>Actinomycetes</taxon>
        <taxon>Streptosporangiales</taxon>
        <taxon>Nocardiopsidaceae</taxon>
        <taxon>Nocardiopsis</taxon>
    </lineage>
</organism>
<gene>
    <name evidence="2" type="ORF">KGD84_32475</name>
</gene>
<sequence>MEPALNTPPVPRRIPTTVEDQQDVITIAEMADGACTVVKNSLLVPTGVLLTLYNEYDQSRVITLLQASGYTVTVATARVLVVTGAIGRLEMLRAERDRLTAEIAHEEQRLRSQTAAR</sequence>
<keyword evidence="2" id="KW-0614">Plasmid</keyword>
<evidence type="ECO:0000313" key="3">
    <source>
        <dbReference type="Proteomes" id="UP000676079"/>
    </source>
</evidence>
<dbReference type="EMBL" id="CP074136">
    <property type="protein sequence ID" value="QUX26416.1"/>
    <property type="molecule type" value="Genomic_DNA"/>
</dbReference>
<dbReference type="Proteomes" id="UP000676079">
    <property type="component" value="Plasmid unnamed4"/>
</dbReference>
<dbReference type="RefSeq" id="WP_220565995.1">
    <property type="nucleotide sequence ID" value="NZ_CP074136.1"/>
</dbReference>
<evidence type="ECO:0000313" key="2">
    <source>
        <dbReference type="EMBL" id="QUX26416.1"/>
    </source>
</evidence>
<geneLocation type="plasmid" evidence="2 3">
    <name>unnamed4</name>
</geneLocation>
<reference evidence="3" key="1">
    <citation type="submission" date="2021-05" db="EMBL/GenBank/DDBJ databases">
        <title>Direct Submission.</title>
        <authorList>
            <person name="Li K."/>
            <person name="Gao J."/>
        </authorList>
    </citation>
    <scope>NUCLEOTIDE SEQUENCE [LARGE SCALE GENOMIC DNA]</scope>
    <source>
        <strain evidence="3">Mg02</strain>
        <plasmid evidence="3">unnamed4</plasmid>
    </source>
</reference>
<feature type="coiled-coil region" evidence="1">
    <location>
        <begin position="89"/>
        <end position="116"/>
    </location>
</feature>
<proteinExistence type="predicted"/>
<keyword evidence="1" id="KW-0175">Coiled coil</keyword>
<protein>
    <submittedName>
        <fullName evidence="2">Uncharacterized protein</fullName>
    </submittedName>
</protein>
<name>A0A975KSQ6_9ACTN</name>
<keyword evidence="3" id="KW-1185">Reference proteome</keyword>
<accession>A0A975KSQ6</accession>
<evidence type="ECO:0000256" key="1">
    <source>
        <dbReference type="SAM" id="Coils"/>
    </source>
</evidence>